<reference evidence="1" key="2">
    <citation type="submission" date="2025-09" db="UniProtKB">
        <authorList>
            <consortium name="Ensembl"/>
        </authorList>
    </citation>
    <scope>IDENTIFICATION</scope>
</reference>
<name>A0A8C2WYK0_CYCLU</name>
<evidence type="ECO:0000313" key="2">
    <source>
        <dbReference type="Proteomes" id="UP000694565"/>
    </source>
</evidence>
<sequence length="117" mass="12650">VPLAGLHLVLQLTYPSLQFLELLLPTLHGHVFGLVLLHPLQVSVGVHLLLHPQRVGPAACLGVQGGLNALRRPLAVRPQLVELLVLLRHLPVRLGLHLVQLHLPAQDLGLLLLQGGL</sequence>
<dbReference type="Ensembl" id="ENSCLMT00005011760.1">
    <property type="protein sequence ID" value="ENSCLMP00005010900.1"/>
    <property type="gene ID" value="ENSCLMG00005005976.1"/>
</dbReference>
<proteinExistence type="predicted"/>
<evidence type="ECO:0000313" key="1">
    <source>
        <dbReference type="Ensembl" id="ENSCLMP00005010900.1"/>
    </source>
</evidence>
<dbReference type="AlphaFoldDB" id="A0A8C2WYK0"/>
<reference evidence="1" key="1">
    <citation type="submission" date="2025-08" db="UniProtKB">
        <authorList>
            <consortium name="Ensembl"/>
        </authorList>
    </citation>
    <scope>IDENTIFICATION</scope>
</reference>
<organism evidence="1 2">
    <name type="scientific">Cyclopterus lumpus</name>
    <name type="common">Lumpsucker</name>
    <dbReference type="NCBI Taxonomy" id="8103"/>
    <lineage>
        <taxon>Eukaryota</taxon>
        <taxon>Metazoa</taxon>
        <taxon>Chordata</taxon>
        <taxon>Craniata</taxon>
        <taxon>Vertebrata</taxon>
        <taxon>Euteleostomi</taxon>
        <taxon>Actinopterygii</taxon>
        <taxon>Neopterygii</taxon>
        <taxon>Teleostei</taxon>
        <taxon>Neoteleostei</taxon>
        <taxon>Acanthomorphata</taxon>
        <taxon>Eupercaria</taxon>
        <taxon>Perciformes</taxon>
        <taxon>Cottioidei</taxon>
        <taxon>Cottales</taxon>
        <taxon>Cyclopteridae</taxon>
        <taxon>Cyclopterus</taxon>
    </lineage>
</organism>
<protein>
    <submittedName>
        <fullName evidence="1">Uncharacterized protein</fullName>
    </submittedName>
</protein>
<keyword evidence="2" id="KW-1185">Reference proteome</keyword>
<dbReference type="Proteomes" id="UP000694565">
    <property type="component" value="Unplaced"/>
</dbReference>
<accession>A0A8C2WYK0</accession>